<feature type="domain" description="PhnB-like" evidence="1">
    <location>
        <begin position="4"/>
        <end position="117"/>
    </location>
</feature>
<proteinExistence type="predicted"/>
<keyword evidence="3" id="KW-1185">Reference proteome</keyword>
<protein>
    <submittedName>
        <fullName evidence="2">VOC family protein</fullName>
    </submittedName>
</protein>
<dbReference type="Pfam" id="PF06983">
    <property type="entry name" value="3-dmu-9_3-mt"/>
    <property type="match status" value="1"/>
</dbReference>
<dbReference type="EMBL" id="CP099490">
    <property type="protein sequence ID" value="USQ77902.1"/>
    <property type="molecule type" value="Genomic_DNA"/>
</dbReference>
<dbReference type="CDD" id="cd06588">
    <property type="entry name" value="PhnB_like"/>
    <property type="match status" value="1"/>
</dbReference>
<evidence type="ECO:0000259" key="1">
    <source>
        <dbReference type="Pfam" id="PF06983"/>
    </source>
</evidence>
<dbReference type="Proteomes" id="UP001056535">
    <property type="component" value="Chromosome"/>
</dbReference>
<dbReference type="InterPro" id="IPR029068">
    <property type="entry name" value="Glyas_Bleomycin-R_OHBP_Dase"/>
</dbReference>
<dbReference type="InterPro" id="IPR009725">
    <property type="entry name" value="3_dmu_93_MTrfase"/>
</dbReference>
<gene>
    <name evidence="2" type="ORF">NF557_08450</name>
</gene>
<accession>A0ABY4YM80</accession>
<dbReference type="RefSeq" id="WP_252623742.1">
    <property type="nucleotide sequence ID" value="NZ_CP099490.1"/>
</dbReference>
<dbReference type="PANTHER" id="PTHR33990:SF2">
    <property type="entry name" value="PHNB-LIKE DOMAIN-CONTAINING PROTEIN"/>
    <property type="match status" value="1"/>
</dbReference>
<dbReference type="SUPFAM" id="SSF54593">
    <property type="entry name" value="Glyoxalase/Bleomycin resistance protein/Dihydroxybiphenyl dioxygenase"/>
    <property type="match status" value="1"/>
</dbReference>
<reference evidence="2" key="1">
    <citation type="submission" date="2022-06" db="EMBL/GenBank/DDBJ databases">
        <title>Ornithinimicrobium JY.X270.</title>
        <authorList>
            <person name="Huang Y."/>
        </authorList>
    </citation>
    <scope>NUCLEOTIDE SEQUENCE</scope>
    <source>
        <strain evidence="2">JY.X270</strain>
    </source>
</reference>
<dbReference type="InterPro" id="IPR028973">
    <property type="entry name" value="PhnB-like"/>
</dbReference>
<dbReference type="PIRSF" id="PIRSF021700">
    <property type="entry name" value="3_dmu_93_MTrfase"/>
    <property type="match status" value="1"/>
</dbReference>
<dbReference type="Gene3D" id="3.10.180.10">
    <property type="entry name" value="2,3-Dihydroxybiphenyl 1,2-Dioxygenase, domain 1"/>
    <property type="match status" value="1"/>
</dbReference>
<dbReference type="PANTHER" id="PTHR33990">
    <property type="entry name" value="PROTEIN YJDN-RELATED"/>
    <property type="match status" value="1"/>
</dbReference>
<evidence type="ECO:0000313" key="3">
    <source>
        <dbReference type="Proteomes" id="UP001056535"/>
    </source>
</evidence>
<sequence length="162" mass="17928">MLPVTTCLWFNTEGEEAATFYVSLVPNSRITKVTHYTVETPSPNPVGSVLTVDFELNGQRFQALNGGPEFPFTEAASLVLACDDQEEADRLWETLGTGGEFGPCGWLKDRFGLSWQIYPSELDELFEDPDPQRAAAAMRTMLSQSRIDVSEIKSAMEAAVRT</sequence>
<name>A0ABY4YM80_9MICO</name>
<evidence type="ECO:0000313" key="2">
    <source>
        <dbReference type="EMBL" id="USQ77902.1"/>
    </source>
</evidence>
<organism evidence="2 3">
    <name type="scientific">Ornithinimicrobium cryptoxanthini</name>
    <dbReference type="NCBI Taxonomy" id="2934161"/>
    <lineage>
        <taxon>Bacteria</taxon>
        <taxon>Bacillati</taxon>
        <taxon>Actinomycetota</taxon>
        <taxon>Actinomycetes</taxon>
        <taxon>Micrococcales</taxon>
        <taxon>Ornithinimicrobiaceae</taxon>
        <taxon>Ornithinimicrobium</taxon>
    </lineage>
</organism>